<dbReference type="PROSITE" id="PS50987">
    <property type="entry name" value="HTH_ARSR_2"/>
    <property type="match status" value="1"/>
</dbReference>
<dbReference type="InterPro" id="IPR011991">
    <property type="entry name" value="ArsR-like_HTH"/>
</dbReference>
<dbReference type="NCBIfam" id="NF033788">
    <property type="entry name" value="HTH_metalloreg"/>
    <property type="match status" value="1"/>
</dbReference>
<dbReference type="SMART" id="SM00418">
    <property type="entry name" value="HTH_ARSR"/>
    <property type="match status" value="1"/>
</dbReference>
<dbReference type="GO" id="GO:0003700">
    <property type="term" value="F:DNA-binding transcription factor activity"/>
    <property type="evidence" value="ECO:0007669"/>
    <property type="project" value="InterPro"/>
</dbReference>
<protein>
    <submittedName>
        <fullName evidence="4">Uncharacterized protein</fullName>
    </submittedName>
</protein>
<keyword evidence="3" id="KW-0804">Transcription</keyword>
<dbReference type="SUPFAM" id="SSF46785">
    <property type="entry name" value="Winged helix' DNA-binding domain"/>
    <property type="match status" value="1"/>
</dbReference>
<gene>
    <name evidence="4" type="ORF">PSAL_012140</name>
</gene>
<dbReference type="PRINTS" id="PR00778">
    <property type="entry name" value="HTHARSR"/>
</dbReference>
<keyword evidence="1" id="KW-0805">Transcription regulation</keyword>
<dbReference type="PANTHER" id="PTHR43132">
    <property type="entry name" value="ARSENICAL RESISTANCE OPERON REPRESSOR ARSR-RELATED"/>
    <property type="match status" value="1"/>
</dbReference>
<dbReference type="AlphaFoldDB" id="A0A418SCE0"/>
<dbReference type="GO" id="GO:0003677">
    <property type="term" value="F:DNA binding"/>
    <property type="evidence" value="ECO:0007669"/>
    <property type="project" value="UniProtKB-KW"/>
</dbReference>
<dbReference type="EMBL" id="CP060436">
    <property type="protein sequence ID" value="QPM89983.1"/>
    <property type="molecule type" value="Genomic_DNA"/>
</dbReference>
<dbReference type="Proteomes" id="UP000283786">
    <property type="component" value="Chromosome"/>
</dbReference>
<dbReference type="InterPro" id="IPR001845">
    <property type="entry name" value="HTH_ArsR_DNA-bd_dom"/>
</dbReference>
<sequence>MVENMQRQDVLDCLAALANETRLDIMRFLVPHGTTGAPAGQIAQQIAVSASRLSFHLNVLEQAGLVSPERKGRMVFYSARPARLGGTIGYLLSDCCGDDPGVRSCCLNVMTHRAVTPQAKPFNLPLEE</sequence>
<dbReference type="KEGG" id="palw:PSAL_012140"/>
<dbReference type="InterPro" id="IPR051011">
    <property type="entry name" value="Metal_resp_trans_reg"/>
</dbReference>
<dbReference type="InterPro" id="IPR036388">
    <property type="entry name" value="WH-like_DNA-bd_sf"/>
</dbReference>
<dbReference type="Pfam" id="PF12840">
    <property type="entry name" value="HTH_20"/>
    <property type="match status" value="1"/>
</dbReference>
<reference evidence="4 5" key="1">
    <citation type="submission" date="2020-08" db="EMBL/GenBank/DDBJ databases">
        <title>Genome sequence of Rhodobacteraceae bacterium Lw-13e.</title>
        <authorList>
            <person name="Poehlein A."/>
            <person name="Wolter L."/>
            <person name="Daniel R."/>
            <person name="Brinkhoff T."/>
        </authorList>
    </citation>
    <scope>NUCLEOTIDE SEQUENCE [LARGE SCALE GENOMIC DNA]</scope>
    <source>
        <strain evidence="4 5">Lw-13e</strain>
    </source>
</reference>
<organism evidence="4 5">
    <name type="scientific">Pseudooceanicola algae</name>
    <dbReference type="NCBI Taxonomy" id="1537215"/>
    <lineage>
        <taxon>Bacteria</taxon>
        <taxon>Pseudomonadati</taxon>
        <taxon>Pseudomonadota</taxon>
        <taxon>Alphaproteobacteria</taxon>
        <taxon>Rhodobacterales</taxon>
        <taxon>Paracoccaceae</taxon>
        <taxon>Pseudooceanicola</taxon>
    </lineage>
</organism>
<dbReference type="InterPro" id="IPR036390">
    <property type="entry name" value="WH_DNA-bd_sf"/>
</dbReference>
<evidence type="ECO:0000256" key="1">
    <source>
        <dbReference type="ARBA" id="ARBA00023015"/>
    </source>
</evidence>
<evidence type="ECO:0000256" key="3">
    <source>
        <dbReference type="ARBA" id="ARBA00023163"/>
    </source>
</evidence>
<keyword evidence="5" id="KW-1185">Reference proteome</keyword>
<evidence type="ECO:0000256" key="2">
    <source>
        <dbReference type="ARBA" id="ARBA00023125"/>
    </source>
</evidence>
<evidence type="ECO:0000313" key="5">
    <source>
        <dbReference type="Proteomes" id="UP000283786"/>
    </source>
</evidence>
<name>A0A418SCE0_9RHOB</name>
<keyword evidence="2" id="KW-0238">DNA-binding</keyword>
<dbReference type="CDD" id="cd00090">
    <property type="entry name" value="HTH_ARSR"/>
    <property type="match status" value="1"/>
</dbReference>
<evidence type="ECO:0000313" key="4">
    <source>
        <dbReference type="EMBL" id="QPM89983.1"/>
    </source>
</evidence>
<proteinExistence type="predicted"/>
<dbReference type="Gene3D" id="1.10.10.10">
    <property type="entry name" value="Winged helix-like DNA-binding domain superfamily/Winged helix DNA-binding domain"/>
    <property type="match status" value="1"/>
</dbReference>
<accession>A0A418SCE0</accession>
<dbReference type="PANTHER" id="PTHR43132:SF2">
    <property type="entry name" value="ARSENICAL RESISTANCE OPERON REPRESSOR ARSR-RELATED"/>
    <property type="match status" value="1"/>
</dbReference>